<feature type="signal peptide" evidence="1">
    <location>
        <begin position="1"/>
        <end position="27"/>
    </location>
</feature>
<dbReference type="Proteomes" id="UP001500683">
    <property type="component" value="Unassembled WGS sequence"/>
</dbReference>
<dbReference type="EMBL" id="BAAAZG010000047">
    <property type="protein sequence ID" value="GAA4091612.1"/>
    <property type="molecule type" value="Genomic_DNA"/>
</dbReference>
<reference evidence="3" key="1">
    <citation type="journal article" date="2019" name="Int. J. Syst. Evol. Microbiol.">
        <title>The Global Catalogue of Microorganisms (GCM) 10K type strain sequencing project: providing services to taxonomists for standard genome sequencing and annotation.</title>
        <authorList>
            <consortium name="The Broad Institute Genomics Platform"/>
            <consortium name="The Broad Institute Genome Sequencing Center for Infectious Disease"/>
            <person name="Wu L."/>
            <person name="Ma J."/>
        </authorList>
    </citation>
    <scope>NUCLEOTIDE SEQUENCE [LARGE SCALE GENOMIC DNA]</scope>
    <source>
        <strain evidence="3">JCM 16702</strain>
    </source>
</reference>
<proteinExistence type="predicted"/>
<sequence>MRKPKAVTATLLLGTAVSIGSTIAAGAASAETTPSGRDYSIQGIYEARQYPPTNAGLTSCRYDASVIQDGSTGAWCEYHGFHDYTKDHWALMVNEGTG</sequence>
<protein>
    <submittedName>
        <fullName evidence="2">Uncharacterized protein</fullName>
    </submittedName>
</protein>
<accession>A0ABP7WLI3</accession>
<feature type="chain" id="PRO_5045555653" evidence="1">
    <location>
        <begin position="28"/>
        <end position="98"/>
    </location>
</feature>
<evidence type="ECO:0000256" key="1">
    <source>
        <dbReference type="SAM" id="SignalP"/>
    </source>
</evidence>
<gene>
    <name evidence="2" type="ORF">GCM10022214_61020</name>
</gene>
<comment type="caution">
    <text evidence="2">The sequence shown here is derived from an EMBL/GenBank/DDBJ whole genome shotgun (WGS) entry which is preliminary data.</text>
</comment>
<evidence type="ECO:0000313" key="2">
    <source>
        <dbReference type="EMBL" id="GAA4091612.1"/>
    </source>
</evidence>
<keyword evidence="1" id="KW-0732">Signal</keyword>
<dbReference type="RefSeq" id="WP_344954506.1">
    <property type="nucleotide sequence ID" value="NZ_BAAAZG010000047.1"/>
</dbReference>
<organism evidence="2 3">
    <name type="scientific">Actinomadura miaoliensis</name>
    <dbReference type="NCBI Taxonomy" id="430685"/>
    <lineage>
        <taxon>Bacteria</taxon>
        <taxon>Bacillati</taxon>
        <taxon>Actinomycetota</taxon>
        <taxon>Actinomycetes</taxon>
        <taxon>Streptosporangiales</taxon>
        <taxon>Thermomonosporaceae</taxon>
        <taxon>Actinomadura</taxon>
    </lineage>
</organism>
<name>A0ABP7WLI3_9ACTN</name>
<evidence type="ECO:0000313" key="3">
    <source>
        <dbReference type="Proteomes" id="UP001500683"/>
    </source>
</evidence>
<keyword evidence="3" id="KW-1185">Reference proteome</keyword>